<comment type="caution">
    <text evidence="3">The sequence shown here is derived from an EMBL/GenBank/DDBJ whole genome shotgun (WGS) entry which is preliminary data.</text>
</comment>
<keyword evidence="1" id="KW-0175">Coiled coil</keyword>
<reference evidence="3 4" key="1">
    <citation type="submission" date="2021-01" db="EMBL/GenBank/DDBJ databases">
        <title>Whole genome shotgun sequence of Cellulomonas phragmiteti NBRC 110785.</title>
        <authorList>
            <person name="Komaki H."/>
            <person name="Tamura T."/>
        </authorList>
    </citation>
    <scope>NUCLEOTIDE SEQUENCE [LARGE SCALE GENOMIC DNA]</scope>
    <source>
        <strain evidence="3 4">NBRC 110785</strain>
    </source>
</reference>
<dbReference type="RefSeq" id="WP_203673020.1">
    <property type="nucleotide sequence ID" value="NZ_BONP01000007.1"/>
</dbReference>
<organism evidence="3 4">
    <name type="scientific">Cellulomonas phragmiteti</name>
    <dbReference type="NCBI Taxonomy" id="478780"/>
    <lineage>
        <taxon>Bacteria</taxon>
        <taxon>Bacillati</taxon>
        <taxon>Actinomycetota</taxon>
        <taxon>Actinomycetes</taxon>
        <taxon>Micrococcales</taxon>
        <taxon>Cellulomonadaceae</taxon>
        <taxon>Cellulomonas</taxon>
    </lineage>
</organism>
<gene>
    <name evidence="3" type="ORF">Cph01nite_15810</name>
</gene>
<dbReference type="Proteomes" id="UP000614741">
    <property type="component" value="Unassembled WGS sequence"/>
</dbReference>
<dbReference type="EMBL" id="BONP01000007">
    <property type="protein sequence ID" value="GIG39819.1"/>
    <property type="molecule type" value="Genomic_DNA"/>
</dbReference>
<feature type="coiled-coil region" evidence="1">
    <location>
        <begin position="42"/>
        <end position="76"/>
    </location>
</feature>
<proteinExistence type="predicted"/>
<evidence type="ECO:0000313" key="3">
    <source>
        <dbReference type="EMBL" id="GIG39819.1"/>
    </source>
</evidence>
<evidence type="ECO:0000313" key="4">
    <source>
        <dbReference type="Proteomes" id="UP000614741"/>
    </source>
</evidence>
<accession>A0ABQ4DKD9</accession>
<evidence type="ECO:0000256" key="2">
    <source>
        <dbReference type="SAM" id="MobiDB-lite"/>
    </source>
</evidence>
<evidence type="ECO:0008006" key="5">
    <source>
        <dbReference type="Google" id="ProtNLM"/>
    </source>
</evidence>
<sequence length="277" mass="28390">MNSKSSAWVGGTVVVSVLILALAWFVAISPTLASASSARTDTQAAEMRNSQLEVQLAELKAQFANLDASKAELAALRLQIPTETQLAEYIRTMQAHAEASGVTIVELDVAEPEAVAPADVAVEAPTTEEPAAEEGAEGDSAAEGAEGGALPDGSAPAEQVPSGPVPVEAFAGYQIQVTVVGTAANGVAFLEKMQTVGDRLFLVTEYDGRGLAAEAAKGMRPETQEGDMELKLTGYVWVLPPLARDAVAPSEPEDGVLAPLPGGADPRLGAEGNGTVG</sequence>
<keyword evidence="4" id="KW-1185">Reference proteome</keyword>
<evidence type="ECO:0000256" key="1">
    <source>
        <dbReference type="SAM" id="Coils"/>
    </source>
</evidence>
<feature type="region of interest" description="Disordered" evidence="2">
    <location>
        <begin position="122"/>
        <end position="163"/>
    </location>
</feature>
<protein>
    <recommendedName>
        <fullName evidence="5">Pilus assembly protein PilO</fullName>
    </recommendedName>
</protein>
<name>A0ABQ4DKD9_9CELL</name>
<feature type="region of interest" description="Disordered" evidence="2">
    <location>
        <begin position="248"/>
        <end position="277"/>
    </location>
</feature>